<proteinExistence type="predicted"/>
<evidence type="ECO:0000256" key="1">
    <source>
        <dbReference type="SAM" id="MobiDB-lite"/>
    </source>
</evidence>
<comment type="caution">
    <text evidence="2">The sequence shown here is derived from an EMBL/GenBank/DDBJ whole genome shotgun (WGS) entry which is preliminary data.</text>
</comment>
<organism evidence="2 3">
    <name type="scientific">Rhizopus delemar</name>
    <dbReference type="NCBI Taxonomy" id="936053"/>
    <lineage>
        <taxon>Eukaryota</taxon>
        <taxon>Fungi</taxon>
        <taxon>Fungi incertae sedis</taxon>
        <taxon>Mucoromycota</taxon>
        <taxon>Mucoromycotina</taxon>
        <taxon>Mucoromycetes</taxon>
        <taxon>Mucorales</taxon>
        <taxon>Mucorineae</taxon>
        <taxon>Rhizopodaceae</taxon>
        <taxon>Rhizopus</taxon>
    </lineage>
</organism>
<feature type="compositionally biased region" description="Low complexity" evidence="1">
    <location>
        <begin position="202"/>
        <end position="220"/>
    </location>
</feature>
<evidence type="ECO:0000313" key="2">
    <source>
        <dbReference type="EMBL" id="KAG1543213.1"/>
    </source>
</evidence>
<accession>A0A9P7CAP0</accession>
<dbReference type="AlphaFoldDB" id="A0A9P7CAP0"/>
<feature type="compositionally biased region" description="Low complexity" evidence="1">
    <location>
        <begin position="227"/>
        <end position="239"/>
    </location>
</feature>
<sequence>MRTSWKLRRRTDHRTGQQRIFTGILEIAAVARVALQVDAARQQDVETLLPGLAAHGRAAGKGHFAVPAGCSGRARRHRGGEVARTDATRIGHADAGIGRLLRGNAQARLRRDEAGRTDRAFRQRATVLAQPEVAVQHLELLILGHRLQQQRSARVGVEGGVHPRRVAMRVGGIGQSQQRGTQAAAFHLERRAAGSLEAITEPAAVADSPATAPSSTAGAPSRERVTSAGSCAAPAPASV</sequence>
<gene>
    <name evidence="2" type="ORF">G6F50_014019</name>
</gene>
<evidence type="ECO:0000313" key="3">
    <source>
        <dbReference type="Proteomes" id="UP000740926"/>
    </source>
</evidence>
<protein>
    <submittedName>
        <fullName evidence="2">Uncharacterized protein</fullName>
    </submittedName>
</protein>
<name>A0A9P7CAP0_9FUNG</name>
<feature type="region of interest" description="Disordered" evidence="1">
    <location>
        <begin position="202"/>
        <end position="239"/>
    </location>
</feature>
<dbReference type="Proteomes" id="UP000740926">
    <property type="component" value="Unassembled WGS sequence"/>
</dbReference>
<dbReference type="EMBL" id="JAANIU010006189">
    <property type="protein sequence ID" value="KAG1543213.1"/>
    <property type="molecule type" value="Genomic_DNA"/>
</dbReference>
<reference evidence="2 3" key="1">
    <citation type="journal article" date="2020" name="Microb. Genom.">
        <title>Genetic diversity of clinical and environmental Mucorales isolates obtained from an investigation of mucormycosis cases among solid organ transplant recipients.</title>
        <authorList>
            <person name="Nguyen M.H."/>
            <person name="Kaul D."/>
            <person name="Muto C."/>
            <person name="Cheng S.J."/>
            <person name="Richter R.A."/>
            <person name="Bruno V.M."/>
            <person name="Liu G."/>
            <person name="Beyhan S."/>
            <person name="Sundermann A.J."/>
            <person name="Mounaud S."/>
            <person name="Pasculle A.W."/>
            <person name="Nierman W.C."/>
            <person name="Driscoll E."/>
            <person name="Cumbie R."/>
            <person name="Clancy C.J."/>
            <person name="Dupont C.L."/>
        </authorList>
    </citation>
    <scope>NUCLEOTIDE SEQUENCE [LARGE SCALE GENOMIC DNA]</scope>
    <source>
        <strain evidence="2 3">GL24</strain>
    </source>
</reference>
<keyword evidence="3" id="KW-1185">Reference proteome</keyword>